<feature type="chain" id="PRO_5002661051" evidence="1">
    <location>
        <begin position="25"/>
        <end position="236"/>
    </location>
</feature>
<protein>
    <submittedName>
        <fullName evidence="2">Coproporphyrinogen III oxidase</fullName>
        <ecNumber evidence="2">1.3.3.3</ecNumber>
    </submittedName>
</protein>
<feature type="signal peptide" evidence="1">
    <location>
        <begin position="1"/>
        <end position="24"/>
    </location>
</feature>
<sequence length="236" mass="24437">MNHSRRILAATAALAAATSMSGCALFGIGPDGSTADPVATAALAVQTRDDFNALASVDSTLPTSGEANYSGFMAGVVKDTQFTGGNPTQIGRMLVGDANFEVAFMASDVDFSGTVSNILAKDETDQNEFYIALTSGTAADVQALLETYDGTSGELTFTNGRLDTPVGTTKNITSNVSGTVTHNGDAIEFGGTTRGYFIGANGEGMFVNAETHEGLTIKENGVDRFGDFGIRLVETN</sequence>
<name>A3VET6_9RHOB</name>
<proteinExistence type="predicted"/>
<evidence type="ECO:0000256" key="1">
    <source>
        <dbReference type="SAM" id="SignalP"/>
    </source>
</evidence>
<evidence type="ECO:0000313" key="3">
    <source>
        <dbReference type="Proteomes" id="UP000002931"/>
    </source>
</evidence>
<dbReference type="EC" id="1.3.3.3" evidence="2"/>
<evidence type="ECO:0000313" key="2">
    <source>
        <dbReference type="EMBL" id="EAQ13424.1"/>
    </source>
</evidence>
<dbReference type="RefSeq" id="WP_008331163.1">
    <property type="nucleotide sequence ID" value="NZ_CH902578.1"/>
</dbReference>
<keyword evidence="1" id="KW-0732">Signal</keyword>
<dbReference type="Proteomes" id="UP000002931">
    <property type="component" value="Unassembled WGS sequence"/>
</dbReference>
<dbReference type="GO" id="GO:0004109">
    <property type="term" value="F:coproporphyrinogen oxidase activity"/>
    <property type="evidence" value="ECO:0007669"/>
    <property type="project" value="UniProtKB-EC"/>
</dbReference>
<comment type="caution">
    <text evidence="2">The sequence shown here is derived from an EMBL/GenBank/DDBJ whole genome shotgun (WGS) entry which is preliminary data.</text>
</comment>
<keyword evidence="3" id="KW-1185">Reference proteome</keyword>
<keyword evidence="2" id="KW-0560">Oxidoreductase</keyword>
<dbReference type="HOGENOM" id="CLU_1174289_0_0_5"/>
<dbReference type="AlphaFoldDB" id="A3VET6"/>
<gene>
    <name evidence="2" type="ORF">RB2654_10149</name>
</gene>
<organism evidence="2 3">
    <name type="scientific">Maritimibacter alkaliphilus HTCC2654</name>
    <dbReference type="NCBI Taxonomy" id="314271"/>
    <lineage>
        <taxon>Bacteria</taxon>
        <taxon>Pseudomonadati</taxon>
        <taxon>Pseudomonadota</taxon>
        <taxon>Alphaproteobacteria</taxon>
        <taxon>Rhodobacterales</taxon>
        <taxon>Roseobacteraceae</taxon>
        <taxon>Maritimibacter</taxon>
    </lineage>
</organism>
<dbReference type="EMBL" id="AAMT01000005">
    <property type="protein sequence ID" value="EAQ13424.1"/>
    <property type="molecule type" value="Genomic_DNA"/>
</dbReference>
<dbReference type="STRING" id="314271.RB2654_10149"/>
<reference evidence="2 3" key="1">
    <citation type="journal article" date="2010" name="J. Bacteriol.">
        <title>Genome sequences of Pelagibaca bermudensis HTCC2601T and Maritimibacter alkaliphilus HTCC2654T, the type strains of two marine Roseobacter genera.</title>
        <authorList>
            <person name="Thrash J.C."/>
            <person name="Cho J.C."/>
            <person name="Ferriera S."/>
            <person name="Johnson J."/>
            <person name="Vergin K.L."/>
            <person name="Giovannoni S.J."/>
        </authorList>
    </citation>
    <scope>NUCLEOTIDE SEQUENCE [LARGE SCALE GENOMIC DNA]</scope>
    <source>
        <strain evidence="2 3">HTCC2654</strain>
    </source>
</reference>
<dbReference type="PROSITE" id="PS51257">
    <property type="entry name" value="PROKAR_LIPOPROTEIN"/>
    <property type="match status" value="1"/>
</dbReference>
<accession>A3VET6</accession>